<organism evidence="1 2">
    <name type="scientific">Dentiscutata heterogama</name>
    <dbReference type="NCBI Taxonomy" id="1316150"/>
    <lineage>
        <taxon>Eukaryota</taxon>
        <taxon>Fungi</taxon>
        <taxon>Fungi incertae sedis</taxon>
        <taxon>Mucoromycota</taxon>
        <taxon>Glomeromycotina</taxon>
        <taxon>Glomeromycetes</taxon>
        <taxon>Diversisporales</taxon>
        <taxon>Gigasporaceae</taxon>
        <taxon>Dentiscutata</taxon>
    </lineage>
</organism>
<gene>
    <name evidence="1" type="ORF">DHETER_LOCUS1799</name>
</gene>
<sequence>MWIYLVTDATVNLGGIGNMIQYIINEGWRNDTSGNINESCDMSAVIIPSPSSNDSDYPNTSPAPTISLPFHQSKSRINEMISIKIDDSKSNLFLPDTLNDSSPTIVPSIENLKNDRNDDFKMKQQREIIQRDISVSSSSSQSDHSNIMNELDKIIVRHNEDVIRHGGVMARQNGTTLTREKSLKPFRKSIKNKNNRNDTVSWHRFGSGGNSRTSIRGLLQRVETFRKVKDPKNIDPKSTDEIKEIDEENLPPGGNATYSYL</sequence>
<reference evidence="1" key="1">
    <citation type="submission" date="2021-06" db="EMBL/GenBank/DDBJ databases">
        <authorList>
            <person name="Kallberg Y."/>
            <person name="Tangrot J."/>
            <person name="Rosling A."/>
        </authorList>
    </citation>
    <scope>NUCLEOTIDE SEQUENCE</scope>
    <source>
        <strain evidence="1">IL203A</strain>
    </source>
</reference>
<dbReference type="Proteomes" id="UP000789702">
    <property type="component" value="Unassembled WGS sequence"/>
</dbReference>
<dbReference type="EMBL" id="CAJVPU010001157">
    <property type="protein sequence ID" value="CAG8472986.1"/>
    <property type="molecule type" value="Genomic_DNA"/>
</dbReference>
<accession>A0ACA9KI20</accession>
<keyword evidence="2" id="KW-1185">Reference proteome</keyword>
<protein>
    <submittedName>
        <fullName evidence="1">16417_t:CDS:1</fullName>
    </submittedName>
</protein>
<evidence type="ECO:0000313" key="1">
    <source>
        <dbReference type="EMBL" id="CAG8472986.1"/>
    </source>
</evidence>
<evidence type="ECO:0000313" key="2">
    <source>
        <dbReference type="Proteomes" id="UP000789702"/>
    </source>
</evidence>
<proteinExistence type="predicted"/>
<name>A0ACA9KI20_9GLOM</name>
<comment type="caution">
    <text evidence="1">The sequence shown here is derived from an EMBL/GenBank/DDBJ whole genome shotgun (WGS) entry which is preliminary data.</text>
</comment>